<dbReference type="EMBL" id="KK198760">
    <property type="protein sequence ID" value="KCW60179.1"/>
    <property type="molecule type" value="Genomic_DNA"/>
</dbReference>
<feature type="compositionally biased region" description="Basic residues" evidence="1">
    <location>
        <begin position="1"/>
        <end position="25"/>
    </location>
</feature>
<sequence length="83" mass="9499">MAPRRGCRGMRSPWLRRRRRRRRSPRTATNSASNRGQTSNRRLAFRTGGGGEGGGNSLDRESKSQNEWKRLGDVDFLIRAIIE</sequence>
<reference evidence="2" key="1">
    <citation type="submission" date="2013-07" db="EMBL/GenBank/DDBJ databases">
        <title>The genome of Eucalyptus grandis.</title>
        <authorList>
            <person name="Schmutz J."/>
            <person name="Hayes R."/>
            <person name="Myburg A."/>
            <person name="Tuskan G."/>
            <person name="Grattapaglia D."/>
            <person name="Rokhsar D.S."/>
        </authorList>
    </citation>
    <scope>NUCLEOTIDE SEQUENCE</scope>
    <source>
        <tissue evidence="2">Leaf extractions</tissue>
    </source>
</reference>
<accession>A0A059B2C5</accession>
<dbReference type="Gramene" id="KCW60179">
    <property type="protein sequence ID" value="KCW60179"/>
    <property type="gene ID" value="EUGRSUZ_H02903"/>
</dbReference>
<feature type="compositionally biased region" description="Gly residues" evidence="1">
    <location>
        <begin position="47"/>
        <end position="56"/>
    </location>
</feature>
<gene>
    <name evidence="2" type="ORF">EUGRSUZ_H02903</name>
</gene>
<evidence type="ECO:0000313" key="2">
    <source>
        <dbReference type="EMBL" id="KCW60179.1"/>
    </source>
</evidence>
<feature type="compositionally biased region" description="Polar residues" evidence="1">
    <location>
        <begin position="26"/>
        <end position="41"/>
    </location>
</feature>
<dbReference type="AlphaFoldDB" id="A0A059B2C5"/>
<dbReference type="InParanoid" id="A0A059B2C5"/>
<name>A0A059B2C5_EUCGR</name>
<proteinExistence type="predicted"/>
<evidence type="ECO:0000256" key="1">
    <source>
        <dbReference type="SAM" id="MobiDB-lite"/>
    </source>
</evidence>
<organism evidence="2">
    <name type="scientific">Eucalyptus grandis</name>
    <name type="common">Flooded gum</name>
    <dbReference type="NCBI Taxonomy" id="71139"/>
    <lineage>
        <taxon>Eukaryota</taxon>
        <taxon>Viridiplantae</taxon>
        <taxon>Streptophyta</taxon>
        <taxon>Embryophyta</taxon>
        <taxon>Tracheophyta</taxon>
        <taxon>Spermatophyta</taxon>
        <taxon>Magnoliopsida</taxon>
        <taxon>eudicotyledons</taxon>
        <taxon>Gunneridae</taxon>
        <taxon>Pentapetalae</taxon>
        <taxon>rosids</taxon>
        <taxon>malvids</taxon>
        <taxon>Myrtales</taxon>
        <taxon>Myrtaceae</taxon>
        <taxon>Myrtoideae</taxon>
        <taxon>Eucalypteae</taxon>
        <taxon>Eucalyptus</taxon>
    </lineage>
</organism>
<protein>
    <submittedName>
        <fullName evidence="2">Uncharacterized protein</fullName>
    </submittedName>
</protein>
<feature type="region of interest" description="Disordered" evidence="1">
    <location>
        <begin position="1"/>
        <end position="65"/>
    </location>
</feature>